<dbReference type="Pfam" id="PF13406">
    <property type="entry name" value="SLT_2"/>
    <property type="match status" value="1"/>
</dbReference>
<dbReference type="AlphaFoldDB" id="W5TQR3"/>
<dbReference type="PATRIC" id="fig|1415166.3.peg.4949"/>
<dbReference type="GO" id="GO:0008933">
    <property type="term" value="F:peptidoglycan lytic transglycosylase activity"/>
    <property type="evidence" value="ECO:0007669"/>
    <property type="project" value="TreeGrafter"/>
</dbReference>
<dbReference type="KEGG" id="nno:NONO_c48020"/>
<dbReference type="STRING" id="1415166.NONO_c48020"/>
<dbReference type="InterPro" id="IPR043426">
    <property type="entry name" value="MltB-like"/>
</dbReference>
<reference evidence="2 3" key="1">
    <citation type="journal article" date="2014" name="Appl. Environ. Microbiol.">
        <title>Insights into the Microbial Degradation of Rubber and Gutta-Percha by Analysis of the Complete Genome of Nocardia nova SH22a.</title>
        <authorList>
            <person name="Luo Q."/>
            <person name="Hiessl S."/>
            <person name="Poehlein A."/>
            <person name="Daniel R."/>
            <person name="Steinbuchel A."/>
        </authorList>
    </citation>
    <scope>NUCLEOTIDE SEQUENCE [LARGE SCALE GENOMIC DNA]</scope>
    <source>
        <strain evidence="2">SH22a</strain>
    </source>
</reference>
<dbReference type="Gene3D" id="1.10.530.10">
    <property type="match status" value="1"/>
</dbReference>
<evidence type="ECO:0000313" key="2">
    <source>
        <dbReference type="EMBL" id="AHH19586.1"/>
    </source>
</evidence>
<dbReference type="CDD" id="cd13399">
    <property type="entry name" value="Slt35-like"/>
    <property type="match status" value="1"/>
</dbReference>
<keyword evidence="3" id="KW-1185">Reference proteome</keyword>
<protein>
    <recommendedName>
        <fullName evidence="1">Transglycosylase SLT domain-containing protein</fullName>
    </recommendedName>
</protein>
<evidence type="ECO:0000313" key="3">
    <source>
        <dbReference type="Proteomes" id="UP000019150"/>
    </source>
</evidence>
<sequence length="269" mass="28571">MARHRKRSPRALRRSSVIAVTGLIPTSLSMTHTASDAIVTAVLSAPAEPARPLPDPTPVDDSPWETLRAAREFVPPPPDPPKAVVVSGSVADIPGIAVAAYREAETALADEHPGCHLPWTLLAGIGRIESDHAFGEADADGTARTPIYGPVLDGKLPGNEIVADSDDGAMDGDARSDRAVGPMQFLPETWTRYGIDGNGDGIADPQNLFDAAVTAGHYLCATGGDLREPEQQTRAVLRYNNSVTYVADVSAWEQQYRNAAEPDTSDQQS</sequence>
<dbReference type="SUPFAM" id="SSF53955">
    <property type="entry name" value="Lysozyme-like"/>
    <property type="match status" value="1"/>
</dbReference>
<name>W5TQR3_9NOCA</name>
<organism evidence="2 3">
    <name type="scientific">Nocardia nova SH22a</name>
    <dbReference type="NCBI Taxonomy" id="1415166"/>
    <lineage>
        <taxon>Bacteria</taxon>
        <taxon>Bacillati</taxon>
        <taxon>Actinomycetota</taxon>
        <taxon>Actinomycetes</taxon>
        <taxon>Mycobacteriales</taxon>
        <taxon>Nocardiaceae</taxon>
        <taxon>Nocardia</taxon>
    </lineage>
</organism>
<gene>
    <name evidence="2" type="ORF">NONO_c48020</name>
</gene>
<dbReference type="PANTHER" id="PTHR30163:SF8">
    <property type="entry name" value="LYTIC MUREIN TRANSGLYCOSYLASE"/>
    <property type="match status" value="1"/>
</dbReference>
<feature type="domain" description="Transglycosylase SLT" evidence="1">
    <location>
        <begin position="179"/>
        <end position="223"/>
    </location>
</feature>
<dbReference type="OrthoDB" id="9796191at2"/>
<dbReference type="HOGENOM" id="CLU_034941_1_0_11"/>
<dbReference type="PANTHER" id="PTHR30163">
    <property type="entry name" value="MEMBRANE-BOUND LYTIC MUREIN TRANSGLYCOSYLASE B"/>
    <property type="match status" value="1"/>
</dbReference>
<dbReference type="EMBL" id="CP006850">
    <property type="protein sequence ID" value="AHH19586.1"/>
    <property type="molecule type" value="Genomic_DNA"/>
</dbReference>
<dbReference type="InterPro" id="IPR023346">
    <property type="entry name" value="Lysozyme-like_dom_sf"/>
</dbReference>
<evidence type="ECO:0000259" key="1">
    <source>
        <dbReference type="Pfam" id="PF13406"/>
    </source>
</evidence>
<dbReference type="InterPro" id="IPR031304">
    <property type="entry name" value="SLT_2"/>
</dbReference>
<proteinExistence type="predicted"/>
<dbReference type="GO" id="GO:0009253">
    <property type="term" value="P:peptidoglycan catabolic process"/>
    <property type="evidence" value="ECO:0007669"/>
    <property type="project" value="TreeGrafter"/>
</dbReference>
<dbReference type="Proteomes" id="UP000019150">
    <property type="component" value="Chromosome"/>
</dbReference>
<accession>W5TQR3</accession>
<dbReference type="RefSeq" id="WP_025350982.1">
    <property type="nucleotide sequence ID" value="NZ_CP006850.1"/>
</dbReference>
<dbReference type="eggNOG" id="COG2951">
    <property type="taxonomic scope" value="Bacteria"/>
</dbReference>